<feature type="region of interest" description="Disordered" evidence="1">
    <location>
        <begin position="20"/>
        <end position="39"/>
    </location>
</feature>
<evidence type="ECO:0000256" key="1">
    <source>
        <dbReference type="SAM" id="MobiDB-lite"/>
    </source>
</evidence>
<accession>A0A1M4Y5X4</accession>
<gene>
    <name evidence="2" type="ORF">SAMN02745157_1427</name>
</gene>
<sequence>MTSRSSDRIGALARRRARLTADYDKARRQHRGAGKTAAKLRQATHAQLAAEINLARAAPLKRHRTSRAAAEPDMFQEAGE</sequence>
<evidence type="ECO:0000313" key="3">
    <source>
        <dbReference type="Proteomes" id="UP000184485"/>
    </source>
</evidence>
<proteinExistence type="predicted"/>
<evidence type="ECO:0000313" key="2">
    <source>
        <dbReference type="EMBL" id="SHF00852.1"/>
    </source>
</evidence>
<dbReference type="RefSeq" id="WP_073051967.1">
    <property type="nucleotide sequence ID" value="NZ_FQUP01000001.1"/>
</dbReference>
<reference evidence="2 3" key="1">
    <citation type="submission" date="2016-11" db="EMBL/GenBank/DDBJ databases">
        <authorList>
            <person name="Jaros S."/>
            <person name="Januszkiewicz K."/>
            <person name="Wedrychowicz H."/>
        </authorList>
    </citation>
    <scope>NUCLEOTIDE SEQUENCE [LARGE SCALE GENOMIC DNA]</scope>
    <source>
        <strain evidence="2 3">DSM 19436</strain>
    </source>
</reference>
<dbReference type="EMBL" id="FQUP01000001">
    <property type="protein sequence ID" value="SHF00852.1"/>
    <property type="molecule type" value="Genomic_DNA"/>
</dbReference>
<dbReference type="Proteomes" id="UP000184485">
    <property type="component" value="Unassembled WGS sequence"/>
</dbReference>
<organism evidence="2 3">
    <name type="scientific">Kaistia soli DSM 19436</name>
    <dbReference type="NCBI Taxonomy" id="1122133"/>
    <lineage>
        <taxon>Bacteria</taxon>
        <taxon>Pseudomonadati</taxon>
        <taxon>Pseudomonadota</taxon>
        <taxon>Alphaproteobacteria</taxon>
        <taxon>Hyphomicrobiales</taxon>
        <taxon>Kaistiaceae</taxon>
        <taxon>Kaistia</taxon>
    </lineage>
</organism>
<feature type="region of interest" description="Disordered" evidence="1">
    <location>
        <begin position="59"/>
        <end position="80"/>
    </location>
</feature>
<name>A0A1M4Y5X4_9HYPH</name>
<keyword evidence="3" id="KW-1185">Reference proteome</keyword>
<dbReference type="STRING" id="1122133.SAMN02745157_1427"/>
<dbReference type="AlphaFoldDB" id="A0A1M4Y5X4"/>
<protein>
    <submittedName>
        <fullName evidence="2">Uncharacterized protein</fullName>
    </submittedName>
</protein>